<reference evidence="2" key="1">
    <citation type="journal article" date="2021" name="J. Hered.">
        <title>Genome Assembly of Salicaceae Populus deltoides (Eastern Cottonwood) I-69 Based on Nanopore Sequencing and Hi-C Technologies.</title>
        <authorList>
            <person name="Bai S."/>
            <person name="Wu H."/>
            <person name="Zhang J."/>
            <person name="Pan Z."/>
            <person name="Zhao W."/>
            <person name="Li Z."/>
            <person name="Tong C."/>
        </authorList>
    </citation>
    <scope>NUCLEOTIDE SEQUENCE</scope>
    <source>
        <tissue evidence="2">Leaf</tissue>
    </source>
</reference>
<feature type="compositionally biased region" description="Polar residues" evidence="1">
    <location>
        <begin position="287"/>
        <end position="297"/>
    </location>
</feature>
<dbReference type="Proteomes" id="UP000807159">
    <property type="component" value="Chromosome 1"/>
</dbReference>
<gene>
    <name evidence="2" type="ORF">H0E87_002050</name>
</gene>
<comment type="caution">
    <text evidence="2">The sequence shown here is derived from an EMBL/GenBank/DDBJ whole genome shotgun (WGS) entry which is preliminary data.</text>
</comment>
<feature type="region of interest" description="Disordered" evidence="1">
    <location>
        <begin position="282"/>
        <end position="316"/>
    </location>
</feature>
<evidence type="ECO:0008006" key="4">
    <source>
        <dbReference type="Google" id="ProtNLM"/>
    </source>
</evidence>
<proteinExistence type="predicted"/>
<dbReference type="EMBL" id="JACEGQ020000001">
    <property type="protein sequence ID" value="KAH8520844.1"/>
    <property type="molecule type" value="Genomic_DNA"/>
</dbReference>
<evidence type="ECO:0000313" key="2">
    <source>
        <dbReference type="EMBL" id="KAH8520844.1"/>
    </source>
</evidence>
<name>A0A8T2ZTE2_POPDE</name>
<keyword evidence="3" id="KW-1185">Reference proteome</keyword>
<dbReference type="AlphaFoldDB" id="A0A8T2ZTE2"/>
<accession>A0A8T2ZTE2</accession>
<organism evidence="2 3">
    <name type="scientific">Populus deltoides</name>
    <name type="common">Eastern poplar</name>
    <name type="synonym">Eastern cottonwood</name>
    <dbReference type="NCBI Taxonomy" id="3696"/>
    <lineage>
        <taxon>Eukaryota</taxon>
        <taxon>Viridiplantae</taxon>
        <taxon>Streptophyta</taxon>
        <taxon>Embryophyta</taxon>
        <taxon>Tracheophyta</taxon>
        <taxon>Spermatophyta</taxon>
        <taxon>Magnoliopsida</taxon>
        <taxon>eudicotyledons</taxon>
        <taxon>Gunneridae</taxon>
        <taxon>Pentapetalae</taxon>
        <taxon>rosids</taxon>
        <taxon>fabids</taxon>
        <taxon>Malpighiales</taxon>
        <taxon>Salicaceae</taxon>
        <taxon>Saliceae</taxon>
        <taxon>Populus</taxon>
    </lineage>
</organism>
<evidence type="ECO:0000256" key="1">
    <source>
        <dbReference type="SAM" id="MobiDB-lite"/>
    </source>
</evidence>
<protein>
    <recommendedName>
        <fullName evidence="4">DUF4005 domain-containing protein</fullName>
    </recommendedName>
</protein>
<sequence>MCACQSCVAERREFNLVSYNLFQISEQNLFCQVEFPFPGVESKTGSEGLESSSEASSYISWSAGAKASSCDTEMHASSCPGSYSSKGSAVSVLENKAAQNSFTEYMSQTDLTEQAEKGWYDSPGTVDEVTGKLQMRKEGAIKRERAIAYSLSRQSQNNSSPGWSGLDHWMATKPWEKRLVEEFHTNSSEIQLSRKSEDNIGSFYFSKHDSVKLRKNNVASKILAKSPAVNHVTCSSSASSSECLYNESSVSTSSTSPSPIPFSMDMQIIEDKFLRKSMELLNEDSKSSAGSNPSFNLSRDLYPPMPLGRLDEMRNR</sequence>
<evidence type="ECO:0000313" key="3">
    <source>
        <dbReference type="Proteomes" id="UP000807159"/>
    </source>
</evidence>